<dbReference type="SUPFAM" id="SSF55729">
    <property type="entry name" value="Acyl-CoA N-acyltransferases (Nat)"/>
    <property type="match status" value="1"/>
</dbReference>
<dbReference type="EMBL" id="JBHPEI010000079">
    <property type="protein sequence ID" value="MFC1800178.1"/>
    <property type="molecule type" value="Genomic_DNA"/>
</dbReference>
<name>A0ABV6YQ33_UNCEI</name>
<dbReference type="GO" id="GO:0016746">
    <property type="term" value="F:acyltransferase activity"/>
    <property type="evidence" value="ECO:0007669"/>
    <property type="project" value="UniProtKB-KW"/>
</dbReference>
<evidence type="ECO:0000259" key="1">
    <source>
        <dbReference type="PROSITE" id="PS51186"/>
    </source>
</evidence>
<dbReference type="PROSITE" id="PS51186">
    <property type="entry name" value="GNAT"/>
    <property type="match status" value="1"/>
</dbReference>
<gene>
    <name evidence="2" type="ORF">ACFL2Z_04635</name>
</gene>
<dbReference type="Pfam" id="PF00583">
    <property type="entry name" value="Acetyltransf_1"/>
    <property type="match status" value="1"/>
</dbReference>
<organism evidence="2 3">
    <name type="scientific">Eiseniibacteriota bacterium</name>
    <dbReference type="NCBI Taxonomy" id="2212470"/>
    <lineage>
        <taxon>Bacteria</taxon>
        <taxon>Candidatus Eiseniibacteriota</taxon>
    </lineage>
</organism>
<protein>
    <submittedName>
        <fullName evidence="2">GNAT family N-acetyltransferase</fullName>
        <ecNumber evidence="2">2.3.1.-</ecNumber>
    </submittedName>
</protein>
<dbReference type="Gene3D" id="3.40.630.30">
    <property type="match status" value="1"/>
</dbReference>
<proteinExistence type="predicted"/>
<evidence type="ECO:0000313" key="3">
    <source>
        <dbReference type="Proteomes" id="UP001594288"/>
    </source>
</evidence>
<comment type="caution">
    <text evidence="2">The sequence shown here is derived from an EMBL/GenBank/DDBJ whole genome shotgun (WGS) entry which is preliminary data.</text>
</comment>
<keyword evidence="2" id="KW-0808">Transferase</keyword>
<dbReference type="EC" id="2.3.1.-" evidence="2"/>
<dbReference type="InterPro" id="IPR000182">
    <property type="entry name" value="GNAT_dom"/>
</dbReference>
<reference evidence="2 3" key="1">
    <citation type="submission" date="2024-09" db="EMBL/GenBank/DDBJ databases">
        <authorList>
            <person name="D'Angelo T."/>
        </authorList>
    </citation>
    <scope>NUCLEOTIDE SEQUENCE [LARGE SCALE GENOMIC DNA]</scope>
    <source>
        <strain evidence="2">SAG AM-311-F02</strain>
    </source>
</reference>
<accession>A0ABV6YQ33</accession>
<dbReference type="Proteomes" id="UP001594288">
    <property type="component" value="Unassembled WGS sequence"/>
</dbReference>
<dbReference type="InterPro" id="IPR016181">
    <property type="entry name" value="Acyl_CoA_acyltransferase"/>
</dbReference>
<feature type="domain" description="N-acetyltransferase" evidence="1">
    <location>
        <begin position="21"/>
        <end position="165"/>
    </location>
</feature>
<keyword evidence="2" id="KW-0012">Acyltransferase</keyword>
<evidence type="ECO:0000313" key="2">
    <source>
        <dbReference type="EMBL" id="MFC1800178.1"/>
    </source>
</evidence>
<keyword evidence="3" id="KW-1185">Reference proteome</keyword>
<sequence>MAPEVTMTGYMREDEDAAVRMLVEKLPPCEREGAYAGRVRRWRWQFYENPNNPDGKPLIWVARVDGRFAGMSCSVPVSLRTPHGLRPGKWSVDYVVDPGMRGLGIGRKVLTCFTSHPAVGLAIGWTPVAGRVAFKVGFKLVQGFTNATLALSRCRLAIELAKTGRRRDLLRLAGVFLKRIPGSGKGSLPVDIMRELPEGTDELWGQVAARYGFCVDRDRKYLQWRFVSHPTHEYHFVRAGGPGTPAGLAVCRLTGQTPPLGIISELIVDPERQDVLVTLLDAMVGFLKAKGAYAVDVGLPPALASRVLERYPCSLAQPLAMIVSGSDKDAEEAGILSPERWYVSRSDSDQDY</sequence>